<dbReference type="PANTHER" id="PTHR45630:SF8">
    <property type="entry name" value="CATION-TRANSPORTING ATPASE"/>
    <property type="match status" value="1"/>
</dbReference>
<evidence type="ECO:0000256" key="10">
    <source>
        <dbReference type="ARBA" id="ARBA00022989"/>
    </source>
</evidence>
<feature type="transmembrane region" description="Helical" evidence="13">
    <location>
        <begin position="889"/>
        <end position="913"/>
    </location>
</feature>
<feature type="transmembrane region" description="Helical" evidence="13">
    <location>
        <begin position="925"/>
        <end position="943"/>
    </location>
</feature>
<evidence type="ECO:0000256" key="12">
    <source>
        <dbReference type="ARBA" id="ARBA00049360"/>
    </source>
</evidence>
<organism evidence="16 17">
    <name type="scientific">Geodia barretti</name>
    <name type="common">Barrett's horny sponge</name>
    <dbReference type="NCBI Taxonomy" id="519541"/>
    <lineage>
        <taxon>Eukaryota</taxon>
        <taxon>Metazoa</taxon>
        <taxon>Porifera</taxon>
        <taxon>Demospongiae</taxon>
        <taxon>Heteroscleromorpha</taxon>
        <taxon>Tetractinellida</taxon>
        <taxon>Astrophorina</taxon>
        <taxon>Geodiidae</taxon>
        <taxon>Geodia</taxon>
    </lineage>
</organism>
<protein>
    <recommendedName>
        <fullName evidence="13">Cation-transporting ATPase</fullName>
        <ecNumber evidence="13">7.2.2.-</ecNumber>
    </recommendedName>
</protein>
<dbReference type="Gene3D" id="1.20.1110.10">
    <property type="entry name" value="Calcium-transporting ATPase, transmembrane domain"/>
    <property type="match status" value="1"/>
</dbReference>
<dbReference type="GO" id="GO:0016887">
    <property type="term" value="F:ATP hydrolysis activity"/>
    <property type="evidence" value="ECO:0007669"/>
    <property type="project" value="InterPro"/>
</dbReference>
<evidence type="ECO:0000256" key="1">
    <source>
        <dbReference type="ARBA" id="ARBA00004141"/>
    </source>
</evidence>
<dbReference type="NCBIfam" id="TIGR01657">
    <property type="entry name" value="P-ATPase-V"/>
    <property type="match status" value="1"/>
</dbReference>
<keyword evidence="7 13" id="KW-0067">ATP-binding</keyword>
<dbReference type="Gene3D" id="3.40.1110.10">
    <property type="entry name" value="Calcium-transporting ATPase, cytoplasmic domain N"/>
    <property type="match status" value="1"/>
</dbReference>
<dbReference type="GO" id="GO:0046872">
    <property type="term" value="F:metal ion binding"/>
    <property type="evidence" value="ECO:0007669"/>
    <property type="project" value="UniProtKB-UniRule"/>
</dbReference>
<dbReference type="InterPro" id="IPR059000">
    <property type="entry name" value="ATPase_P-type_domA"/>
</dbReference>
<dbReference type="InterPro" id="IPR047819">
    <property type="entry name" value="P5A-ATPase_N"/>
</dbReference>
<keyword evidence="5 13" id="KW-0479">Metal-binding</keyword>
<dbReference type="InterPro" id="IPR006544">
    <property type="entry name" value="P-type_TPase_V"/>
</dbReference>
<dbReference type="SUPFAM" id="SSF81665">
    <property type="entry name" value="Calcium ATPase, transmembrane domain M"/>
    <property type="match status" value="1"/>
</dbReference>
<reference evidence="16" key="1">
    <citation type="submission" date="2023-03" db="EMBL/GenBank/DDBJ databases">
        <authorList>
            <person name="Steffen K."/>
            <person name="Cardenas P."/>
        </authorList>
    </citation>
    <scope>NUCLEOTIDE SEQUENCE</scope>
</reference>
<dbReference type="FunFam" id="3.40.50.1000:FF:000068">
    <property type="entry name" value="Cation-transporting ATPase"/>
    <property type="match status" value="1"/>
</dbReference>
<gene>
    <name evidence="16" type="ORF">GBAR_LOCUS22645</name>
</gene>
<dbReference type="InterPro" id="IPR008250">
    <property type="entry name" value="ATPase_P-typ_transduc_dom_A_sf"/>
</dbReference>
<comment type="subcellular location">
    <subcellularLocation>
        <location evidence="1 13">Membrane</location>
        <topology evidence="1 13">Multi-pass membrane protein</topology>
    </subcellularLocation>
</comment>
<dbReference type="PRINTS" id="PR00119">
    <property type="entry name" value="CATATPASE"/>
</dbReference>
<feature type="domain" description="P5B-type ATPase N-terminal" evidence="15">
    <location>
        <begin position="33"/>
        <end position="99"/>
    </location>
</feature>
<dbReference type="GO" id="GO:0005524">
    <property type="term" value="F:ATP binding"/>
    <property type="evidence" value="ECO:0007669"/>
    <property type="project" value="UniProtKB-UniRule"/>
</dbReference>
<evidence type="ECO:0000313" key="17">
    <source>
        <dbReference type="Proteomes" id="UP001174909"/>
    </source>
</evidence>
<dbReference type="InterPro" id="IPR001757">
    <property type="entry name" value="P_typ_ATPase"/>
</dbReference>
<dbReference type="PROSITE" id="PS00154">
    <property type="entry name" value="ATPASE_E1_E2"/>
    <property type="match status" value="1"/>
</dbReference>
<dbReference type="SUPFAM" id="SSF56784">
    <property type="entry name" value="HAD-like"/>
    <property type="match status" value="1"/>
</dbReference>
<dbReference type="Pfam" id="PF13246">
    <property type="entry name" value="Cation_ATPase"/>
    <property type="match status" value="1"/>
</dbReference>
<proteinExistence type="inferred from homology"/>
<evidence type="ECO:0000259" key="14">
    <source>
        <dbReference type="Pfam" id="PF00122"/>
    </source>
</evidence>
<evidence type="ECO:0000256" key="2">
    <source>
        <dbReference type="ARBA" id="ARBA00006000"/>
    </source>
</evidence>
<dbReference type="SFLD" id="SFLDF00027">
    <property type="entry name" value="p-type_atpase"/>
    <property type="match status" value="1"/>
</dbReference>
<evidence type="ECO:0000256" key="11">
    <source>
        <dbReference type="ARBA" id="ARBA00023136"/>
    </source>
</evidence>
<keyword evidence="10 13" id="KW-1133">Transmembrane helix</keyword>
<sequence>MEKPVPVGKVENAVVNGSDPCQDQEIDSCPPQTGYRHSIWRSVLFYALVVVPAGLGLLLAYWFPAVWLRLTAYRCPLGSASRVIVKDLDGNKCVEVVKTAILPGHTHQPIRIGHTCVGLKEVWSGGVVRYLIHRHLRYLYQPSVGKFVLLRGLDDGHTSSALHGMRGGLSLEQHSKRACLYGENSIDVPVKPYHVLLVEEVLHPFYVFQLVSVVFWIVEQYYYYAGAVFLISCVSVIISLLQTRRHLQQIHDIAFSSTTVSVVREGREMSGVSSSSLVPGDVLVVPPSGLLLPCDAALLTGQAIVNEAMLTGESVPVTKTPLPPSSLHYLPSSSSHKRHTLFCGTQVVQTRFYGNERVLAAVVGTGFSTAKGGMVRSILFPRKLSVRFYVDAMKFVLLLSILAGCGFIYTLAINFYFKFQVKDTILRAFDVITIAVPPALPAALTVGIVYALARLRKNNIFCISPQRVTLAGKVKLVCFDKTGTLTEDSLDLLGVQPVVAGSFTSGLCSARDLPQCPLLYAMATTHSIATINGKLTGDPIDLKMFQGTGWVLREPPPGSFDTLTPTIACPPKGGGGEILGSEVELAQLRMFTFSSDLQRMSVIVRVAPTSDPKQLHVFCKGAPETICQLCRPNSVPGDFPEVLGSLTQQGYRVLAVAHRPLHMAWHKAERVKREVVECDLRLAGLVVMQNRLKSQTTPVMSSLSHAGIRNVMITGDHLLTAVCVARECGMIPSTHSVIVAETTPTSLVSFRVLGEGRSPTTESGEEGTTPLIIKAGDLQPPFHMALDGKTFSVLRESSSQDDYQRVLVKGTVFARMAPDQKAQLVRDLQSIGYGVAMCGDGANDCGALKAAHAGISLSETEASVASPFTSKIPDISCVPILLREGRCALVTSFSIFKFMALYSLAEFITVSILYSYESNLGDWQYLYIDLVLVFAFSVVMGYTGPHPHLVKRRPLGTLAGVHVMLSLGLQTLLLIVFQISALLYLQKQPWYQPLNPDPESRNIRCSENTVLFQISIFQYVALAVSLSTAAPYRRPLYTNVWFLLALGILFPLNIYLTLAPAHWWTWLWEWLQMKPHPSLWFSVAIVELALFNFLISHLLEGYILPSECVRVLLRWVRCKTKPRNKYKHLLSSIPPNWPFTSHS</sequence>
<evidence type="ECO:0000256" key="4">
    <source>
        <dbReference type="ARBA" id="ARBA00022692"/>
    </source>
</evidence>
<keyword evidence="17" id="KW-1185">Reference proteome</keyword>
<feature type="transmembrane region" description="Helical" evidence="13">
    <location>
        <begin position="395"/>
        <end position="417"/>
    </location>
</feature>
<dbReference type="GO" id="GO:0006874">
    <property type="term" value="P:intracellular calcium ion homeostasis"/>
    <property type="evidence" value="ECO:0007669"/>
    <property type="project" value="TreeGrafter"/>
</dbReference>
<dbReference type="SUPFAM" id="SSF81653">
    <property type="entry name" value="Calcium ATPase, transduction domain A"/>
    <property type="match status" value="1"/>
</dbReference>
<dbReference type="InterPro" id="IPR044492">
    <property type="entry name" value="P_typ_ATPase_HD_dom"/>
</dbReference>
<evidence type="ECO:0000256" key="5">
    <source>
        <dbReference type="ARBA" id="ARBA00022723"/>
    </source>
</evidence>
<keyword evidence="9 13" id="KW-1278">Translocase</keyword>
<dbReference type="InterPro" id="IPR023298">
    <property type="entry name" value="ATPase_P-typ_TM_dom_sf"/>
</dbReference>
<comment type="catalytic activity">
    <reaction evidence="12 13">
        <text>ATP + H2O = ADP + phosphate + H(+)</text>
        <dbReference type="Rhea" id="RHEA:13065"/>
        <dbReference type="ChEBI" id="CHEBI:15377"/>
        <dbReference type="ChEBI" id="CHEBI:15378"/>
        <dbReference type="ChEBI" id="CHEBI:30616"/>
        <dbReference type="ChEBI" id="CHEBI:43474"/>
        <dbReference type="ChEBI" id="CHEBI:456216"/>
    </reaction>
</comment>
<dbReference type="PANTHER" id="PTHR45630">
    <property type="entry name" value="CATION-TRANSPORTING ATPASE-RELATED"/>
    <property type="match status" value="1"/>
</dbReference>
<evidence type="ECO:0000256" key="9">
    <source>
        <dbReference type="ARBA" id="ARBA00022967"/>
    </source>
</evidence>
<dbReference type="GO" id="GO:0019829">
    <property type="term" value="F:ATPase-coupled monoatomic cation transmembrane transporter activity"/>
    <property type="evidence" value="ECO:0007669"/>
    <property type="project" value="UniProtKB-UniRule"/>
</dbReference>
<dbReference type="SFLD" id="SFLDS00003">
    <property type="entry name" value="Haloacid_Dehalogenase"/>
    <property type="match status" value="1"/>
</dbReference>
<dbReference type="EC" id="7.2.2.-" evidence="13"/>
<dbReference type="FunFam" id="1.20.1110.10:FF:000023">
    <property type="entry name" value="Cation-transporting ATPase"/>
    <property type="match status" value="1"/>
</dbReference>
<dbReference type="Proteomes" id="UP001174909">
    <property type="component" value="Unassembled WGS sequence"/>
</dbReference>
<evidence type="ECO:0000259" key="15">
    <source>
        <dbReference type="Pfam" id="PF12409"/>
    </source>
</evidence>
<dbReference type="InterPro" id="IPR023214">
    <property type="entry name" value="HAD_sf"/>
</dbReference>
<dbReference type="GO" id="GO:0140358">
    <property type="term" value="F:P-type transmembrane transporter activity"/>
    <property type="evidence" value="ECO:0007669"/>
    <property type="project" value="InterPro"/>
</dbReference>
<comment type="caution">
    <text evidence="16">The sequence shown here is derived from an EMBL/GenBank/DDBJ whole genome shotgun (WGS) entry which is preliminary data.</text>
</comment>
<dbReference type="AlphaFoldDB" id="A0AA35T3V8"/>
<keyword evidence="11 13" id="KW-0472">Membrane</keyword>
<accession>A0AA35T3V8</accession>
<feature type="domain" description="P-type ATPase A" evidence="14">
    <location>
        <begin position="256"/>
        <end position="378"/>
    </location>
</feature>
<name>A0AA35T3V8_GEOBA</name>
<dbReference type="InterPro" id="IPR023299">
    <property type="entry name" value="ATPase_P-typ_cyto_dom_N"/>
</dbReference>
<feature type="transmembrane region" description="Helical" evidence="13">
    <location>
        <begin position="1079"/>
        <end position="1104"/>
    </location>
</feature>
<feature type="transmembrane region" description="Helical" evidence="13">
    <location>
        <begin position="955"/>
        <end position="985"/>
    </location>
</feature>
<dbReference type="Gene3D" id="2.70.150.10">
    <property type="entry name" value="Calcium-transporting ATPase, cytoplasmic transduction domain A"/>
    <property type="match status" value="1"/>
</dbReference>
<dbReference type="InterPro" id="IPR018303">
    <property type="entry name" value="ATPase_P-typ_P_site"/>
</dbReference>
<feature type="transmembrane region" description="Helical" evidence="13">
    <location>
        <begin position="221"/>
        <end position="241"/>
    </location>
</feature>
<dbReference type="InterPro" id="IPR036412">
    <property type="entry name" value="HAD-like_sf"/>
</dbReference>
<feature type="transmembrane region" description="Helical" evidence="13">
    <location>
        <begin position="429"/>
        <end position="453"/>
    </location>
</feature>
<evidence type="ECO:0000256" key="7">
    <source>
        <dbReference type="ARBA" id="ARBA00022840"/>
    </source>
</evidence>
<comment type="similarity">
    <text evidence="2 13">Belongs to the cation transport ATPase (P-type) (TC 3.A.3) family. Type V subfamily.</text>
</comment>
<dbReference type="GO" id="GO:0016020">
    <property type="term" value="C:membrane"/>
    <property type="evidence" value="ECO:0007669"/>
    <property type="project" value="UniProtKB-SubCell"/>
</dbReference>
<evidence type="ECO:0000313" key="16">
    <source>
        <dbReference type="EMBL" id="CAI8040712.1"/>
    </source>
</evidence>
<dbReference type="Pfam" id="PF00122">
    <property type="entry name" value="E1-E2_ATPase"/>
    <property type="match status" value="1"/>
</dbReference>
<dbReference type="SFLD" id="SFLDG00002">
    <property type="entry name" value="C1.7:_P-type_atpase_like"/>
    <property type="match status" value="1"/>
</dbReference>
<dbReference type="NCBIfam" id="TIGR01494">
    <property type="entry name" value="ATPase_P-type"/>
    <property type="match status" value="2"/>
</dbReference>
<evidence type="ECO:0000256" key="13">
    <source>
        <dbReference type="RuleBase" id="RU362082"/>
    </source>
</evidence>
<dbReference type="EMBL" id="CASHTH010003125">
    <property type="protein sequence ID" value="CAI8040712.1"/>
    <property type="molecule type" value="Genomic_DNA"/>
</dbReference>
<keyword evidence="6 13" id="KW-0547">Nucleotide-binding</keyword>
<evidence type="ECO:0000256" key="8">
    <source>
        <dbReference type="ARBA" id="ARBA00022842"/>
    </source>
</evidence>
<evidence type="ECO:0000256" key="6">
    <source>
        <dbReference type="ARBA" id="ARBA00022741"/>
    </source>
</evidence>
<feature type="transmembrane region" description="Helical" evidence="13">
    <location>
        <begin position="1040"/>
        <end position="1059"/>
    </location>
</feature>
<keyword evidence="3" id="KW-0597">Phosphoprotein</keyword>
<evidence type="ECO:0000256" key="3">
    <source>
        <dbReference type="ARBA" id="ARBA00022553"/>
    </source>
</evidence>
<keyword evidence="8 13" id="KW-0460">Magnesium</keyword>
<dbReference type="Gene3D" id="3.40.50.1000">
    <property type="entry name" value="HAD superfamily/HAD-like"/>
    <property type="match status" value="1"/>
</dbReference>
<keyword evidence="4 13" id="KW-0812">Transmembrane</keyword>
<feature type="transmembrane region" description="Helical" evidence="13">
    <location>
        <begin position="43"/>
        <end position="63"/>
    </location>
</feature>
<dbReference type="Pfam" id="PF12409">
    <property type="entry name" value="P5-ATPase"/>
    <property type="match status" value="1"/>
</dbReference>